<evidence type="ECO:0000313" key="6">
    <source>
        <dbReference type="Proteomes" id="UP000269438"/>
    </source>
</evidence>
<keyword evidence="2" id="KW-0238">DNA-binding</keyword>
<dbReference type="InterPro" id="IPR036390">
    <property type="entry name" value="WH_DNA-bd_sf"/>
</dbReference>
<dbReference type="CDD" id="cd07377">
    <property type="entry name" value="WHTH_GntR"/>
    <property type="match status" value="1"/>
</dbReference>
<feature type="domain" description="HTH gntR-type" evidence="4">
    <location>
        <begin position="10"/>
        <end position="78"/>
    </location>
</feature>
<keyword evidence="3" id="KW-0804">Transcription</keyword>
<name>A0A3L7AHD8_9MICO</name>
<sequence>MVRIDPQDPTPPFEQIRAQIVAGSLDGSLPAGTRIPTVRGLAAELEVAAGTVAKAYRRLEEDGIIETRGRSGSVIAASGDSSRQQIELLTRELVTRARQLGVTDAQVRDTLEATLTQV</sequence>
<reference evidence="5 6" key="1">
    <citation type="submission" date="2018-10" db="EMBL/GenBank/DDBJ databases">
        <authorList>
            <person name="Li J."/>
        </authorList>
    </citation>
    <scope>NUCLEOTIDE SEQUENCE [LARGE SCALE GENOMIC DNA]</scope>
    <source>
        <strain evidence="5 6">JCM 11654</strain>
    </source>
</reference>
<dbReference type="Proteomes" id="UP000269438">
    <property type="component" value="Unassembled WGS sequence"/>
</dbReference>
<dbReference type="PROSITE" id="PS50949">
    <property type="entry name" value="HTH_GNTR"/>
    <property type="match status" value="1"/>
</dbReference>
<protein>
    <submittedName>
        <fullName evidence="5">GntR family transcriptional regulator</fullName>
    </submittedName>
</protein>
<dbReference type="Gene3D" id="1.10.10.10">
    <property type="entry name" value="Winged helix-like DNA-binding domain superfamily/Winged helix DNA-binding domain"/>
    <property type="match status" value="1"/>
</dbReference>
<dbReference type="Pfam" id="PF00392">
    <property type="entry name" value="GntR"/>
    <property type="match status" value="1"/>
</dbReference>
<dbReference type="PANTHER" id="PTHR38445:SF9">
    <property type="entry name" value="HTH-TYPE TRANSCRIPTIONAL REPRESSOR YTRA"/>
    <property type="match status" value="1"/>
</dbReference>
<keyword evidence="6" id="KW-1185">Reference proteome</keyword>
<proteinExistence type="predicted"/>
<dbReference type="GO" id="GO:0003700">
    <property type="term" value="F:DNA-binding transcription factor activity"/>
    <property type="evidence" value="ECO:0007669"/>
    <property type="project" value="InterPro"/>
</dbReference>
<evidence type="ECO:0000256" key="2">
    <source>
        <dbReference type="ARBA" id="ARBA00023125"/>
    </source>
</evidence>
<dbReference type="EMBL" id="RCUY01000017">
    <property type="protein sequence ID" value="RLP78832.1"/>
    <property type="molecule type" value="Genomic_DNA"/>
</dbReference>
<comment type="caution">
    <text evidence="5">The sequence shown here is derived from an EMBL/GenBank/DDBJ whole genome shotgun (WGS) entry which is preliminary data.</text>
</comment>
<organism evidence="5 6">
    <name type="scientific">Mycetocola lacteus</name>
    <dbReference type="NCBI Taxonomy" id="76637"/>
    <lineage>
        <taxon>Bacteria</taxon>
        <taxon>Bacillati</taxon>
        <taxon>Actinomycetota</taxon>
        <taxon>Actinomycetes</taxon>
        <taxon>Micrococcales</taxon>
        <taxon>Microbacteriaceae</taxon>
        <taxon>Mycetocola</taxon>
    </lineage>
</organism>
<dbReference type="GO" id="GO:0003677">
    <property type="term" value="F:DNA binding"/>
    <property type="evidence" value="ECO:0007669"/>
    <property type="project" value="UniProtKB-KW"/>
</dbReference>
<dbReference type="RefSeq" id="WP_121689710.1">
    <property type="nucleotide sequence ID" value="NZ_RCUY01000017.1"/>
</dbReference>
<dbReference type="PANTHER" id="PTHR38445">
    <property type="entry name" value="HTH-TYPE TRANSCRIPTIONAL REPRESSOR YTRA"/>
    <property type="match status" value="1"/>
</dbReference>
<accession>A0A3L7AHD8</accession>
<evidence type="ECO:0000256" key="3">
    <source>
        <dbReference type="ARBA" id="ARBA00023163"/>
    </source>
</evidence>
<dbReference type="InterPro" id="IPR000524">
    <property type="entry name" value="Tscrpt_reg_HTH_GntR"/>
</dbReference>
<dbReference type="OrthoDB" id="4307011at2"/>
<dbReference type="SUPFAM" id="SSF46785">
    <property type="entry name" value="Winged helix' DNA-binding domain"/>
    <property type="match status" value="1"/>
</dbReference>
<dbReference type="SMART" id="SM00345">
    <property type="entry name" value="HTH_GNTR"/>
    <property type="match status" value="1"/>
</dbReference>
<evidence type="ECO:0000313" key="5">
    <source>
        <dbReference type="EMBL" id="RLP78832.1"/>
    </source>
</evidence>
<dbReference type="InterPro" id="IPR036388">
    <property type="entry name" value="WH-like_DNA-bd_sf"/>
</dbReference>
<keyword evidence="1" id="KW-0805">Transcription regulation</keyword>
<gene>
    <name evidence="5" type="ORF">D9V34_17295</name>
</gene>
<dbReference type="AlphaFoldDB" id="A0A3L7AHD8"/>
<evidence type="ECO:0000259" key="4">
    <source>
        <dbReference type="PROSITE" id="PS50949"/>
    </source>
</evidence>
<evidence type="ECO:0000256" key="1">
    <source>
        <dbReference type="ARBA" id="ARBA00023015"/>
    </source>
</evidence>